<dbReference type="OrthoDB" id="1918529at2759"/>
<reference evidence="1 2" key="1">
    <citation type="journal article" date="2020" name="Nat. Food">
        <title>A phased Vanilla planifolia genome enables genetic improvement of flavour and production.</title>
        <authorList>
            <person name="Hasing T."/>
            <person name="Tang H."/>
            <person name="Brym M."/>
            <person name="Khazi F."/>
            <person name="Huang T."/>
            <person name="Chambers A.H."/>
        </authorList>
    </citation>
    <scope>NUCLEOTIDE SEQUENCE [LARGE SCALE GENOMIC DNA]</scope>
    <source>
        <tissue evidence="1">Leaf</tissue>
    </source>
</reference>
<accession>A0A835UH74</accession>
<dbReference type="GO" id="GO:0042138">
    <property type="term" value="P:meiotic DNA double-strand break formation"/>
    <property type="evidence" value="ECO:0007669"/>
    <property type="project" value="InterPro"/>
</dbReference>
<name>A0A835UH74_VANPL</name>
<evidence type="ECO:0000313" key="1">
    <source>
        <dbReference type="EMBL" id="KAG0462984.1"/>
    </source>
</evidence>
<dbReference type="PANTHER" id="PTHR36722:SF1">
    <property type="entry name" value="TYPE 2 DNA TOPOISOMERASE 6 SUBUNIT B-LIKE"/>
    <property type="match status" value="1"/>
</dbReference>
<dbReference type="Proteomes" id="UP000639772">
    <property type="component" value="Chromosome 11"/>
</dbReference>
<comment type="caution">
    <text evidence="1">The sequence shown here is derived from an EMBL/GenBank/DDBJ whole genome shotgun (WGS) entry which is preliminary data.</text>
</comment>
<proteinExistence type="predicted"/>
<dbReference type="EMBL" id="JADCNM010000011">
    <property type="protein sequence ID" value="KAG0462984.1"/>
    <property type="molecule type" value="Genomic_DNA"/>
</dbReference>
<protein>
    <submittedName>
        <fullName evidence="1">Uncharacterized protein</fullName>
    </submittedName>
</protein>
<dbReference type="GO" id="GO:0030674">
    <property type="term" value="F:protein-macromolecule adaptor activity"/>
    <property type="evidence" value="ECO:0007669"/>
    <property type="project" value="TreeGrafter"/>
</dbReference>
<sequence>MADGAFVVREIFEILVALAIRRCRLSGSLCRLTVSLKCFRESEIASVRISISDTGVGSSLEEFRALEFGGHPPFSLDKWDGVLSITTTSINDKVIQHYRLNLQEIVSSRMRLKRLPCTSKHVGTFSGTEVCFSTEEENIDEFVAWVVKFVQKMHVLNDHETFVDLLVENIDNHGSKHVQFLPGNRSSSATSHPMSNVECLYYGLIDYKLQQRGSVEVACSTRREDFNVGIGNACSSRNGRHAVDVAVLVVPLGSIACCLGASSQNTEIQKHAPALSRTIACLITSSKDEEFQAECARLLGLEAASACNEMLELRIRDKLTETIAMNDLKHKKAKDMAPDLFQCEPVNAENCLEKYDDEDVSNLDL</sequence>
<dbReference type="GO" id="GO:0000793">
    <property type="term" value="C:condensed chromosome"/>
    <property type="evidence" value="ECO:0007669"/>
    <property type="project" value="TreeGrafter"/>
</dbReference>
<organism evidence="1 2">
    <name type="scientific">Vanilla planifolia</name>
    <name type="common">Vanilla</name>
    <dbReference type="NCBI Taxonomy" id="51239"/>
    <lineage>
        <taxon>Eukaryota</taxon>
        <taxon>Viridiplantae</taxon>
        <taxon>Streptophyta</taxon>
        <taxon>Embryophyta</taxon>
        <taxon>Tracheophyta</taxon>
        <taxon>Spermatophyta</taxon>
        <taxon>Magnoliopsida</taxon>
        <taxon>Liliopsida</taxon>
        <taxon>Asparagales</taxon>
        <taxon>Orchidaceae</taxon>
        <taxon>Vanilloideae</taxon>
        <taxon>Vanilleae</taxon>
        <taxon>Vanilla</taxon>
    </lineage>
</organism>
<evidence type="ECO:0000313" key="2">
    <source>
        <dbReference type="Proteomes" id="UP000639772"/>
    </source>
</evidence>
<dbReference type="InterPro" id="IPR034566">
    <property type="entry name" value="MTOPVIB_plant"/>
</dbReference>
<dbReference type="AlphaFoldDB" id="A0A835UH74"/>
<dbReference type="GO" id="GO:0007131">
    <property type="term" value="P:reciprocal meiotic recombination"/>
    <property type="evidence" value="ECO:0007669"/>
    <property type="project" value="TreeGrafter"/>
</dbReference>
<dbReference type="PANTHER" id="PTHR36722">
    <property type="entry name" value="TYPE 2 DNA TOPOISOMERASE 6 SUBUNIT B-LIKE"/>
    <property type="match status" value="1"/>
</dbReference>
<gene>
    <name evidence="1" type="ORF">HPP92_021460</name>
</gene>